<evidence type="ECO:0000313" key="1">
    <source>
        <dbReference type="EMBL" id="CAG8816690.1"/>
    </source>
</evidence>
<proteinExistence type="predicted"/>
<dbReference type="Proteomes" id="UP000789920">
    <property type="component" value="Unassembled WGS sequence"/>
</dbReference>
<sequence>ISKFIKNIFQLYITIILLEQAQILLYLDDLKKTNFSTRFLEEVH</sequence>
<gene>
    <name evidence="1" type="ORF">RPERSI_LOCUS24512</name>
</gene>
<accession>A0ACA9RYJ8</accession>
<dbReference type="EMBL" id="CAJVQC010078898">
    <property type="protein sequence ID" value="CAG8816690.1"/>
    <property type="molecule type" value="Genomic_DNA"/>
</dbReference>
<feature type="non-terminal residue" evidence="1">
    <location>
        <position position="1"/>
    </location>
</feature>
<evidence type="ECO:0000313" key="2">
    <source>
        <dbReference type="Proteomes" id="UP000789920"/>
    </source>
</evidence>
<reference evidence="1" key="1">
    <citation type="submission" date="2021-06" db="EMBL/GenBank/DDBJ databases">
        <authorList>
            <person name="Kallberg Y."/>
            <person name="Tangrot J."/>
            <person name="Rosling A."/>
        </authorList>
    </citation>
    <scope>NUCLEOTIDE SEQUENCE</scope>
    <source>
        <strain evidence="1">MA461A</strain>
    </source>
</reference>
<comment type="caution">
    <text evidence="1">The sequence shown here is derived from an EMBL/GenBank/DDBJ whole genome shotgun (WGS) entry which is preliminary data.</text>
</comment>
<name>A0ACA9RYJ8_9GLOM</name>
<organism evidence="1 2">
    <name type="scientific">Racocetra persica</name>
    <dbReference type="NCBI Taxonomy" id="160502"/>
    <lineage>
        <taxon>Eukaryota</taxon>
        <taxon>Fungi</taxon>
        <taxon>Fungi incertae sedis</taxon>
        <taxon>Mucoromycota</taxon>
        <taxon>Glomeromycotina</taxon>
        <taxon>Glomeromycetes</taxon>
        <taxon>Diversisporales</taxon>
        <taxon>Gigasporaceae</taxon>
        <taxon>Racocetra</taxon>
    </lineage>
</organism>
<feature type="non-terminal residue" evidence="1">
    <location>
        <position position="44"/>
    </location>
</feature>
<keyword evidence="2" id="KW-1185">Reference proteome</keyword>
<protein>
    <submittedName>
        <fullName evidence="1">17584_t:CDS:1</fullName>
    </submittedName>
</protein>